<dbReference type="Gene3D" id="3.10.450.620">
    <property type="entry name" value="JHP933, nucleotidyltransferase-like core domain"/>
    <property type="match status" value="1"/>
</dbReference>
<evidence type="ECO:0000313" key="1">
    <source>
        <dbReference type="EMBL" id="APO80250.1"/>
    </source>
</evidence>
<dbReference type="InterPro" id="IPR014942">
    <property type="entry name" value="AbiEii"/>
</dbReference>
<protein>
    <recommendedName>
        <fullName evidence="3">Nucleotidyl transferase AbiEii/AbiGii toxin family protein</fullName>
    </recommendedName>
</protein>
<evidence type="ECO:0000313" key="2">
    <source>
        <dbReference type="Proteomes" id="UP000185146"/>
    </source>
</evidence>
<dbReference type="Proteomes" id="UP000185146">
    <property type="component" value="Chromosome"/>
</dbReference>
<proteinExistence type="predicted"/>
<organism evidence="1 2">
    <name type="scientific">Pseudomonas putida</name>
    <name type="common">Arthrobacter siderocapsulatus</name>
    <dbReference type="NCBI Taxonomy" id="303"/>
    <lineage>
        <taxon>Bacteria</taxon>
        <taxon>Pseudomonadati</taxon>
        <taxon>Pseudomonadota</taxon>
        <taxon>Gammaproteobacteria</taxon>
        <taxon>Pseudomonadales</taxon>
        <taxon>Pseudomonadaceae</taxon>
        <taxon>Pseudomonas</taxon>
    </lineage>
</organism>
<dbReference type="RefSeq" id="WP_075043825.1">
    <property type="nucleotide sequence ID" value="NZ_CP018743.1"/>
</dbReference>
<gene>
    <name evidence="1" type="ORF">BL240_01575</name>
</gene>
<dbReference type="EMBL" id="CP018743">
    <property type="protein sequence ID" value="APO80250.1"/>
    <property type="molecule type" value="Genomic_DNA"/>
</dbReference>
<dbReference type="AlphaFoldDB" id="A0A1L5PJL1"/>
<reference evidence="1 2" key="1">
    <citation type="submission" date="2016-12" db="EMBL/GenBank/DDBJ databases">
        <title>Draft Genome Sequence of Mercury Resistant Pseudomonas DRA525.</title>
        <authorList>
            <person name="Drace K.M."/>
        </authorList>
    </citation>
    <scope>NUCLEOTIDE SEQUENCE [LARGE SCALE GENOMIC DNA]</scope>
    <source>
        <strain evidence="1 2">DRA525</strain>
    </source>
</reference>
<evidence type="ECO:0008006" key="3">
    <source>
        <dbReference type="Google" id="ProtNLM"/>
    </source>
</evidence>
<accession>A0A1L5PJL1</accession>
<sequence length="300" mass="34354">MNLFDQLVQQALTNTPDLAPLQVVVEKELLHHDIMRILSETGLLQDLCFIGGTCLRTCYGSRRLSEDLDFTGGADFKREDFAALKENLIASLNDKYGLQVDVSEPTREEGNVDTWKLRVQTRPEARSLPAQKIHIDICAIPSYQPRPMTLLNPYGVDMGTEGLIVKAQSLEEIFVDKLLAFALRRGRIKNRDLWDIAWLRQRAVTPAYELAERKLGDHATTVEVFLQQGEERVASLGQEQTQRDFQKEMRRFLPLQVVTQTVDNRAFWEYVVQTVRDHFSELRTHLGHKGRDGGDLTFLM</sequence>
<name>A0A1L5PJL1_PSEPU</name>
<dbReference type="Pfam" id="PF08843">
    <property type="entry name" value="AbiEii"/>
    <property type="match status" value="1"/>
</dbReference>